<dbReference type="Gene3D" id="3.30.565.10">
    <property type="entry name" value="Histidine kinase-like ATPase, C-terminal domain"/>
    <property type="match status" value="1"/>
</dbReference>
<dbReference type="eggNOG" id="COG2205">
    <property type="taxonomic scope" value="Bacteria"/>
</dbReference>
<dbReference type="PRINTS" id="PR00344">
    <property type="entry name" value="BCTRLSENSOR"/>
</dbReference>
<evidence type="ECO:0000313" key="8">
    <source>
        <dbReference type="EMBL" id="ADP72451.1"/>
    </source>
</evidence>
<dbReference type="AlphaFoldDB" id="E3I264"/>
<keyword evidence="5 8" id="KW-0418">Kinase</keyword>
<dbReference type="EMBL" id="CP002292">
    <property type="protein sequence ID" value="ADP72451.1"/>
    <property type="molecule type" value="Genomic_DNA"/>
</dbReference>
<dbReference type="InterPro" id="IPR050736">
    <property type="entry name" value="Sensor_HK_Regulatory"/>
</dbReference>
<feature type="domain" description="Histidine kinase" evidence="7">
    <location>
        <begin position="201"/>
        <end position="424"/>
    </location>
</feature>
<dbReference type="Pfam" id="PF02518">
    <property type="entry name" value="HATPase_c"/>
    <property type="match status" value="1"/>
</dbReference>
<dbReference type="GO" id="GO:0000155">
    <property type="term" value="F:phosphorelay sensor kinase activity"/>
    <property type="evidence" value="ECO:0007669"/>
    <property type="project" value="InterPro"/>
</dbReference>
<proteinExistence type="predicted"/>
<dbReference type="STRING" id="648757.Rvan_3256"/>
<dbReference type="PANTHER" id="PTHR43711:SF1">
    <property type="entry name" value="HISTIDINE KINASE 1"/>
    <property type="match status" value="1"/>
</dbReference>
<sequence length="424" mass="46616">MEMTDPTQPEALRDFAAVAAEEERLRALYELDLLDTRRERAFDQLVAFASSLFETPIALISLIDSHRQWFKGRLGFPYAETPRSVAFCDHTIRGSGVFVVEDATRNPIFCRNPLVTGEPHIRFYAGAPLTRRGGQNIGSLCVIDRRARTFSNHDAELLASLADMVVTLAEGRVRKRRLLRRVARLQILGRSERLRSDFLSHVSHELRTPMHVILSHVHSGLKITSKGGTWNAEKHLASIHTAGKRLLNLLNDLLDLQKLESGKAAFCFERGDLAEVCETAQSELSPLLSFKNLSLALVVETDNAQTLFDRNGLLQVIVNLLANAIKYSPQSGVITIVLSDATAPHHCAPGIMCAISDEGIGIPNDELESIFDKYAQGTNAKTLGGTGLGLSICRTIVSAHGGRIWAENGRGRGAVIKFVLPRAV</sequence>
<dbReference type="PROSITE" id="PS50109">
    <property type="entry name" value="HIS_KIN"/>
    <property type="match status" value="1"/>
</dbReference>
<evidence type="ECO:0000313" key="9">
    <source>
        <dbReference type="Proteomes" id="UP000001399"/>
    </source>
</evidence>
<dbReference type="EC" id="2.7.13.3" evidence="2"/>
<evidence type="ECO:0000256" key="2">
    <source>
        <dbReference type="ARBA" id="ARBA00012438"/>
    </source>
</evidence>
<dbReference type="SMART" id="SM00387">
    <property type="entry name" value="HATPase_c"/>
    <property type="match status" value="1"/>
</dbReference>
<evidence type="ECO:0000256" key="1">
    <source>
        <dbReference type="ARBA" id="ARBA00000085"/>
    </source>
</evidence>
<keyword evidence="6" id="KW-0902">Two-component regulatory system</keyword>
<dbReference type="eggNOG" id="COG2203">
    <property type="taxonomic scope" value="Bacteria"/>
</dbReference>
<accession>E3I264</accession>
<dbReference type="CDD" id="cd00082">
    <property type="entry name" value="HisKA"/>
    <property type="match status" value="1"/>
</dbReference>
<dbReference type="PANTHER" id="PTHR43711">
    <property type="entry name" value="TWO-COMPONENT HISTIDINE KINASE"/>
    <property type="match status" value="1"/>
</dbReference>
<dbReference type="Gene3D" id="1.10.287.130">
    <property type="match status" value="1"/>
</dbReference>
<dbReference type="SUPFAM" id="SSF55781">
    <property type="entry name" value="GAF domain-like"/>
    <property type="match status" value="1"/>
</dbReference>
<dbReference type="InterPro" id="IPR036097">
    <property type="entry name" value="HisK_dim/P_sf"/>
</dbReference>
<evidence type="ECO:0000259" key="7">
    <source>
        <dbReference type="PROSITE" id="PS50109"/>
    </source>
</evidence>
<evidence type="ECO:0000256" key="3">
    <source>
        <dbReference type="ARBA" id="ARBA00022553"/>
    </source>
</evidence>
<keyword evidence="9" id="KW-1185">Reference proteome</keyword>
<protein>
    <recommendedName>
        <fullName evidence="2">histidine kinase</fullName>
        <ecNumber evidence="2">2.7.13.3</ecNumber>
    </recommendedName>
</protein>
<dbReference type="Proteomes" id="UP000001399">
    <property type="component" value="Chromosome"/>
</dbReference>
<keyword evidence="4" id="KW-0808">Transferase</keyword>
<dbReference type="InterPro" id="IPR004358">
    <property type="entry name" value="Sig_transdc_His_kin-like_C"/>
</dbReference>
<dbReference type="HOGENOM" id="CLU_000445_114_44_5"/>
<dbReference type="SMART" id="SM00065">
    <property type="entry name" value="GAF"/>
    <property type="match status" value="1"/>
</dbReference>
<dbReference type="InterPro" id="IPR029016">
    <property type="entry name" value="GAF-like_dom_sf"/>
</dbReference>
<evidence type="ECO:0000256" key="4">
    <source>
        <dbReference type="ARBA" id="ARBA00022679"/>
    </source>
</evidence>
<dbReference type="InterPro" id="IPR003018">
    <property type="entry name" value="GAF"/>
</dbReference>
<organism evidence="8 9">
    <name type="scientific">Rhodomicrobium vannielii (strain ATCC 17100 / DSM 162 / LMG 4299 / NCIMB 10020 / ATH 3.1.1)</name>
    <dbReference type="NCBI Taxonomy" id="648757"/>
    <lineage>
        <taxon>Bacteria</taxon>
        <taxon>Pseudomonadati</taxon>
        <taxon>Pseudomonadota</taxon>
        <taxon>Alphaproteobacteria</taxon>
        <taxon>Hyphomicrobiales</taxon>
        <taxon>Hyphomicrobiaceae</taxon>
        <taxon>Rhodomicrobium</taxon>
    </lineage>
</organism>
<dbReference type="InterPro" id="IPR003661">
    <property type="entry name" value="HisK_dim/P_dom"/>
</dbReference>
<evidence type="ECO:0000256" key="6">
    <source>
        <dbReference type="ARBA" id="ARBA00023012"/>
    </source>
</evidence>
<dbReference type="Pfam" id="PF01590">
    <property type="entry name" value="GAF"/>
    <property type="match status" value="1"/>
</dbReference>
<dbReference type="SUPFAM" id="SSF55874">
    <property type="entry name" value="ATPase domain of HSP90 chaperone/DNA topoisomerase II/histidine kinase"/>
    <property type="match status" value="1"/>
</dbReference>
<dbReference type="InterPro" id="IPR036890">
    <property type="entry name" value="HATPase_C_sf"/>
</dbReference>
<keyword evidence="3" id="KW-0597">Phosphoprotein</keyword>
<dbReference type="FunFam" id="3.30.565.10:FF:000006">
    <property type="entry name" value="Sensor histidine kinase WalK"/>
    <property type="match status" value="1"/>
</dbReference>
<dbReference type="Pfam" id="PF00512">
    <property type="entry name" value="HisKA"/>
    <property type="match status" value="1"/>
</dbReference>
<dbReference type="InterPro" id="IPR005467">
    <property type="entry name" value="His_kinase_dom"/>
</dbReference>
<dbReference type="CDD" id="cd00075">
    <property type="entry name" value="HATPase"/>
    <property type="match status" value="1"/>
</dbReference>
<gene>
    <name evidence="8" type="ordered locus">Rvan_3256</name>
</gene>
<evidence type="ECO:0000256" key="5">
    <source>
        <dbReference type="ARBA" id="ARBA00022777"/>
    </source>
</evidence>
<name>E3I264_RHOVT</name>
<comment type="catalytic activity">
    <reaction evidence="1">
        <text>ATP + protein L-histidine = ADP + protein N-phospho-L-histidine.</text>
        <dbReference type="EC" id="2.7.13.3"/>
    </reaction>
</comment>
<dbReference type="SMART" id="SM00388">
    <property type="entry name" value="HisKA"/>
    <property type="match status" value="1"/>
</dbReference>
<dbReference type="Gene3D" id="3.30.450.40">
    <property type="match status" value="1"/>
</dbReference>
<reference evidence="9" key="1">
    <citation type="journal article" date="2011" name="J. Bacteriol.">
        <title>Genome sequences of eight morphologically diverse alphaproteobacteria.</title>
        <authorList>
            <consortium name="US DOE Joint Genome Institute"/>
            <person name="Brown P.J."/>
            <person name="Kysela D.T."/>
            <person name="Buechlein A."/>
            <person name="Hemmerich C."/>
            <person name="Brun Y.V."/>
        </authorList>
    </citation>
    <scope>NUCLEOTIDE SEQUENCE [LARGE SCALE GENOMIC DNA]</scope>
    <source>
        <strain evidence="9">ATCC 17100 / ATH 3.1.1 / DSM 162 / LMG 4299</strain>
    </source>
</reference>
<dbReference type="OrthoDB" id="315417at2"/>
<dbReference type="InterPro" id="IPR003594">
    <property type="entry name" value="HATPase_dom"/>
</dbReference>
<dbReference type="SUPFAM" id="SSF47384">
    <property type="entry name" value="Homodimeric domain of signal transducing histidine kinase"/>
    <property type="match status" value="1"/>
</dbReference>
<dbReference type="KEGG" id="rva:Rvan_3256"/>